<dbReference type="SUPFAM" id="SSF63418">
    <property type="entry name" value="MurE/MurF N-terminal domain"/>
    <property type="match status" value="1"/>
</dbReference>
<evidence type="ECO:0000259" key="14">
    <source>
        <dbReference type="Pfam" id="PF02875"/>
    </source>
</evidence>
<proteinExistence type="inferred from homology"/>
<comment type="catalytic activity">
    <reaction evidence="11">
        <text>UDP-N-acetyl-alpha-D-muramoyl-L-alanyl-D-glutamate + meso-2,6-diaminopimelate + ATP = UDP-N-acetyl-alpha-D-muramoyl-L-alanyl-gamma-D-glutamyl-meso-2,6-diaminopimelate + ADP + phosphate + H(+)</text>
        <dbReference type="Rhea" id="RHEA:23676"/>
        <dbReference type="ChEBI" id="CHEBI:15378"/>
        <dbReference type="ChEBI" id="CHEBI:30616"/>
        <dbReference type="ChEBI" id="CHEBI:43474"/>
        <dbReference type="ChEBI" id="CHEBI:57791"/>
        <dbReference type="ChEBI" id="CHEBI:83900"/>
        <dbReference type="ChEBI" id="CHEBI:83905"/>
        <dbReference type="ChEBI" id="CHEBI:456216"/>
        <dbReference type="EC" id="6.3.2.13"/>
    </reaction>
</comment>
<dbReference type="Gene3D" id="3.40.1190.10">
    <property type="entry name" value="Mur-like, catalytic domain"/>
    <property type="match status" value="1"/>
</dbReference>
<dbReference type="NCBIfam" id="NF001124">
    <property type="entry name" value="PRK00139.1-2"/>
    <property type="match status" value="1"/>
</dbReference>
<dbReference type="eggNOG" id="COG0769">
    <property type="taxonomic scope" value="Bacteria"/>
</dbReference>
<dbReference type="GO" id="GO:0000287">
    <property type="term" value="F:magnesium ion binding"/>
    <property type="evidence" value="ECO:0007669"/>
    <property type="project" value="UniProtKB-UniRule"/>
</dbReference>
<comment type="cofactor">
    <cofactor evidence="11">
        <name>Mg(2+)</name>
        <dbReference type="ChEBI" id="CHEBI:18420"/>
    </cofactor>
</comment>
<feature type="binding site" evidence="11">
    <location>
        <position position="31"/>
    </location>
    <ligand>
        <name>UDP-N-acetyl-alpha-D-muramoyl-L-alanyl-D-glutamate</name>
        <dbReference type="ChEBI" id="CHEBI:83900"/>
    </ligand>
</feature>
<evidence type="ECO:0000256" key="9">
    <source>
        <dbReference type="ARBA" id="ARBA00023306"/>
    </source>
</evidence>
<comment type="function">
    <text evidence="11">Catalyzes the addition of meso-diaminopimelic acid to the nucleotide precursor UDP-N-acetylmuramoyl-L-alanyl-D-glutamate (UMAG) in the biosynthesis of bacterial cell-wall peptidoglycan.</text>
</comment>
<evidence type="ECO:0000313" key="17">
    <source>
        <dbReference type="Proteomes" id="UP000011960"/>
    </source>
</evidence>
<dbReference type="GO" id="GO:0008360">
    <property type="term" value="P:regulation of cell shape"/>
    <property type="evidence" value="ECO:0007669"/>
    <property type="project" value="UniProtKB-KW"/>
</dbReference>
<evidence type="ECO:0000256" key="12">
    <source>
        <dbReference type="RuleBase" id="RU004135"/>
    </source>
</evidence>
<evidence type="ECO:0000256" key="7">
    <source>
        <dbReference type="ARBA" id="ARBA00022960"/>
    </source>
</evidence>
<dbReference type="PANTHER" id="PTHR23135">
    <property type="entry name" value="MUR LIGASE FAMILY MEMBER"/>
    <property type="match status" value="1"/>
</dbReference>
<comment type="caution">
    <text evidence="11">Lacks conserved residue(s) required for the propagation of feature annotation.</text>
</comment>
<feature type="binding site" evidence="11">
    <location>
        <begin position="410"/>
        <end position="413"/>
    </location>
    <ligand>
        <name>meso-2,6-diaminopimelate</name>
        <dbReference type="ChEBI" id="CHEBI:57791"/>
    </ligand>
</feature>
<organism evidence="16 17">
    <name type="scientific">Marinobacter santoriniensis NKSG1</name>
    <dbReference type="NCBI Taxonomy" id="1288826"/>
    <lineage>
        <taxon>Bacteria</taxon>
        <taxon>Pseudomonadati</taxon>
        <taxon>Pseudomonadota</taxon>
        <taxon>Gammaproteobacteria</taxon>
        <taxon>Pseudomonadales</taxon>
        <taxon>Marinobacteraceae</taxon>
        <taxon>Marinobacter</taxon>
    </lineage>
</organism>
<keyword evidence="7 11" id="KW-0133">Cell shape</keyword>
<dbReference type="InterPro" id="IPR035911">
    <property type="entry name" value="MurE/MurF_N"/>
</dbReference>
<dbReference type="PATRIC" id="fig|1288826.3.peg.22"/>
<feature type="binding site" evidence="11">
    <location>
        <position position="465"/>
    </location>
    <ligand>
        <name>meso-2,6-diaminopimelate</name>
        <dbReference type="ChEBI" id="CHEBI:57791"/>
    </ligand>
</feature>
<evidence type="ECO:0000259" key="13">
    <source>
        <dbReference type="Pfam" id="PF01225"/>
    </source>
</evidence>
<dbReference type="Pfam" id="PF01225">
    <property type="entry name" value="Mur_ligase"/>
    <property type="match status" value="1"/>
</dbReference>
<dbReference type="EC" id="6.3.2.13" evidence="11"/>
<dbReference type="STRING" id="1288826.MSNKSG1_00116"/>
<accession>M7CVC3</accession>
<dbReference type="InterPro" id="IPR036565">
    <property type="entry name" value="Mur-like_cat_sf"/>
</dbReference>
<evidence type="ECO:0000256" key="3">
    <source>
        <dbReference type="ARBA" id="ARBA00022598"/>
    </source>
</evidence>
<evidence type="ECO:0000256" key="4">
    <source>
        <dbReference type="ARBA" id="ARBA00022618"/>
    </source>
</evidence>
<feature type="binding site" evidence="11">
    <location>
        <position position="190"/>
    </location>
    <ligand>
        <name>UDP-N-acetyl-alpha-D-muramoyl-L-alanyl-D-glutamate</name>
        <dbReference type="ChEBI" id="CHEBI:83900"/>
    </ligand>
</feature>
<dbReference type="InterPro" id="IPR000713">
    <property type="entry name" value="Mur_ligase_N"/>
</dbReference>
<keyword evidence="4 11" id="KW-0132">Cell division</keyword>
<evidence type="ECO:0000256" key="6">
    <source>
        <dbReference type="ARBA" id="ARBA00022840"/>
    </source>
</evidence>
<dbReference type="InterPro" id="IPR005761">
    <property type="entry name" value="UDP-N-AcMur-Glu-dNH2Pim_ligase"/>
</dbReference>
<comment type="similarity">
    <text evidence="1 11">Belongs to the MurCDEF family. MurE subfamily.</text>
</comment>
<dbReference type="GO" id="GO:0004326">
    <property type="term" value="F:tetrahydrofolylpolyglutamate synthase activity"/>
    <property type="evidence" value="ECO:0007669"/>
    <property type="project" value="InterPro"/>
</dbReference>
<evidence type="ECO:0000256" key="1">
    <source>
        <dbReference type="ARBA" id="ARBA00005898"/>
    </source>
</evidence>
<dbReference type="InterPro" id="IPR018109">
    <property type="entry name" value="Folylpolyglutamate_synth_CS"/>
</dbReference>
<dbReference type="PROSITE" id="PS01011">
    <property type="entry name" value="FOLYLPOLYGLU_SYNT_1"/>
    <property type="match status" value="1"/>
</dbReference>
<evidence type="ECO:0000259" key="15">
    <source>
        <dbReference type="Pfam" id="PF08245"/>
    </source>
</evidence>
<keyword evidence="3 11" id="KW-0436">Ligase</keyword>
<dbReference type="Proteomes" id="UP000011960">
    <property type="component" value="Unassembled WGS sequence"/>
</dbReference>
<gene>
    <name evidence="11" type="primary">murE</name>
    <name evidence="16" type="ORF">MSNKSG1_00116</name>
</gene>
<dbReference type="GO" id="GO:0005737">
    <property type="term" value="C:cytoplasm"/>
    <property type="evidence" value="ECO:0007669"/>
    <property type="project" value="UniProtKB-SubCell"/>
</dbReference>
<feature type="binding site" evidence="11">
    <location>
        <begin position="157"/>
        <end position="158"/>
    </location>
    <ligand>
        <name>UDP-N-acetyl-alpha-D-muramoyl-L-alanyl-D-glutamate</name>
        <dbReference type="ChEBI" id="CHEBI:83900"/>
    </ligand>
</feature>
<dbReference type="EMBL" id="APAT01000003">
    <property type="protein sequence ID" value="EMP57506.1"/>
    <property type="molecule type" value="Genomic_DNA"/>
</dbReference>
<keyword evidence="2 11" id="KW-0963">Cytoplasm</keyword>
<evidence type="ECO:0000256" key="8">
    <source>
        <dbReference type="ARBA" id="ARBA00022984"/>
    </source>
</evidence>
<dbReference type="GO" id="GO:0008765">
    <property type="term" value="F:UDP-N-acetylmuramoylalanyl-D-glutamate-2,6-diaminopimelate ligase activity"/>
    <property type="evidence" value="ECO:0007669"/>
    <property type="project" value="UniProtKB-UniRule"/>
</dbReference>
<dbReference type="SUPFAM" id="SSF53623">
    <property type="entry name" value="MurD-like peptide ligases, catalytic domain"/>
    <property type="match status" value="1"/>
</dbReference>
<evidence type="ECO:0000256" key="11">
    <source>
        <dbReference type="HAMAP-Rule" id="MF_00208"/>
    </source>
</evidence>
<evidence type="ECO:0000256" key="2">
    <source>
        <dbReference type="ARBA" id="ARBA00022490"/>
    </source>
</evidence>
<dbReference type="NCBIfam" id="TIGR01085">
    <property type="entry name" value="murE"/>
    <property type="match status" value="1"/>
</dbReference>
<dbReference type="GO" id="GO:0051301">
    <property type="term" value="P:cell division"/>
    <property type="evidence" value="ECO:0007669"/>
    <property type="project" value="UniProtKB-KW"/>
</dbReference>
<dbReference type="AlphaFoldDB" id="M7CVC3"/>
<keyword evidence="8 11" id="KW-0573">Peptidoglycan synthesis</keyword>
<feature type="binding site" evidence="11">
    <location>
        <position position="461"/>
    </location>
    <ligand>
        <name>meso-2,6-diaminopimelate</name>
        <dbReference type="ChEBI" id="CHEBI:57791"/>
    </ligand>
</feature>
<reference evidence="16 17" key="1">
    <citation type="journal article" date="2013" name="Genome Announc.">
        <title>Genome Sequence of Hydrothermal Arsenic-Respiring Bacterium Marinobacter santoriniensis NKSG1T.</title>
        <authorList>
            <person name="Handley K.M."/>
            <person name="Upton M."/>
            <person name="Beatson S.A."/>
            <person name="Hery M."/>
            <person name="Lloyd J.R."/>
        </authorList>
    </citation>
    <scope>NUCLEOTIDE SEQUENCE [LARGE SCALE GENOMIC DNA]</scope>
    <source>
        <strain evidence="16 17">NKSG1</strain>
    </source>
</reference>
<comment type="pathway">
    <text evidence="11 12">Cell wall biogenesis; peptidoglycan biosynthesis.</text>
</comment>
<feature type="short sequence motif" description="Meso-diaminopimelate recognition motif" evidence="11">
    <location>
        <begin position="410"/>
        <end position="413"/>
    </location>
</feature>
<comment type="caution">
    <text evidence="16">The sequence shown here is derived from an EMBL/GenBank/DDBJ whole genome shotgun (WGS) entry which is preliminary data.</text>
</comment>
<name>M7CVC3_9GAMM</name>
<dbReference type="Gene3D" id="3.90.190.20">
    <property type="entry name" value="Mur ligase, C-terminal domain"/>
    <property type="match status" value="1"/>
</dbReference>
<dbReference type="GO" id="GO:0005524">
    <property type="term" value="F:ATP binding"/>
    <property type="evidence" value="ECO:0007669"/>
    <property type="project" value="UniProtKB-UniRule"/>
</dbReference>
<feature type="binding site" evidence="11">
    <location>
        <position position="192"/>
    </location>
    <ligand>
        <name>UDP-N-acetyl-alpha-D-muramoyl-L-alanyl-D-glutamate</name>
        <dbReference type="ChEBI" id="CHEBI:83900"/>
    </ligand>
</feature>
<dbReference type="SUPFAM" id="SSF53244">
    <property type="entry name" value="MurD-like peptide ligases, peptide-binding domain"/>
    <property type="match status" value="1"/>
</dbReference>
<feature type="binding site" evidence="11">
    <location>
        <position position="386"/>
    </location>
    <ligand>
        <name>meso-2,6-diaminopimelate</name>
        <dbReference type="ChEBI" id="CHEBI:57791"/>
    </ligand>
</feature>
<dbReference type="UniPathway" id="UPA00219"/>
<feature type="binding site" evidence="11">
    <location>
        <begin position="115"/>
        <end position="121"/>
    </location>
    <ligand>
        <name>ATP</name>
        <dbReference type="ChEBI" id="CHEBI:30616"/>
    </ligand>
</feature>
<dbReference type="GO" id="GO:0009252">
    <property type="term" value="P:peptidoglycan biosynthetic process"/>
    <property type="evidence" value="ECO:0007669"/>
    <property type="project" value="UniProtKB-UniRule"/>
</dbReference>
<dbReference type="PANTHER" id="PTHR23135:SF4">
    <property type="entry name" value="UDP-N-ACETYLMURAMOYL-L-ALANYL-D-GLUTAMATE--2,6-DIAMINOPIMELATE LIGASE MURE HOMOLOG, CHLOROPLASTIC"/>
    <property type="match status" value="1"/>
</dbReference>
<dbReference type="Pfam" id="PF02875">
    <property type="entry name" value="Mur_ligase_C"/>
    <property type="match status" value="1"/>
</dbReference>
<evidence type="ECO:0000313" key="16">
    <source>
        <dbReference type="EMBL" id="EMP57506.1"/>
    </source>
</evidence>
<dbReference type="RefSeq" id="WP_008937191.1">
    <property type="nucleotide sequence ID" value="NZ_APAT01000003.1"/>
</dbReference>
<feature type="domain" description="Mur ligase C-terminal" evidence="14">
    <location>
        <begin position="337"/>
        <end position="463"/>
    </location>
</feature>
<dbReference type="OrthoDB" id="9800958at2"/>
<dbReference type="GO" id="GO:0071555">
    <property type="term" value="P:cell wall organization"/>
    <property type="evidence" value="ECO:0007669"/>
    <property type="project" value="UniProtKB-KW"/>
</dbReference>
<sequence>MCIASLSTLLHGIVEVPSVFDVTIHGLQTDSRTVRSGDAFVALAGARTPADHYVDKAIEAGATVVLLESDETLQCTEHHGALIVPVAGLRRELGRIADRFFEHPSQRLRLIGVTGTNGKTSVSQYISQLLKETGTPCGLLGTLGYGMPDALQPATHTTPDVVQVNRVLSQILRQGGRAAVMEVSSHALDQGRVDRISMTGAVFTNLTRDHLDYHGTMEAYGEAKAKLFFREGLHFAVINFDDPFGRQLYEQLEGKCDRVRYSLHEAQTELWLKEFTPTDEGFVASVDGQWGAFEIHVPIMGSFNASNTLAAMASVLALGVPLERVRTAVSRLQPPPGRLECFSGGDGVRVVVDYAHTPDALSNALSALRMHVAGRLICVFGCGGDRDSGKRPEMAKEAEALADQVIVTDDNPRSESPDAITRDIMAGFVHPERVTVIHDRAQAIANAIDLASKDDLVLIAGKGHEAYQEVAGQKLPFSDTEQVRHRLNLNGGVA</sequence>
<dbReference type="Gene3D" id="3.40.1390.10">
    <property type="entry name" value="MurE/MurF, N-terminal domain"/>
    <property type="match status" value="1"/>
</dbReference>
<evidence type="ECO:0000256" key="10">
    <source>
        <dbReference type="ARBA" id="ARBA00023316"/>
    </source>
</evidence>
<feature type="modified residue" description="N6-carboxylysine" evidence="11">
    <location>
        <position position="224"/>
    </location>
</feature>
<comment type="PTM">
    <text evidence="11">Carboxylation is probably crucial for Mg(2+) binding and, consequently, for the gamma-phosphate positioning of ATP.</text>
</comment>
<dbReference type="HAMAP" id="MF_00208">
    <property type="entry name" value="MurE"/>
    <property type="match status" value="1"/>
</dbReference>
<dbReference type="InterPro" id="IPR004101">
    <property type="entry name" value="Mur_ligase_C"/>
</dbReference>
<protein>
    <recommendedName>
        <fullName evidence="11">UDP-N-acetylmuramoyl-L-alanyl-D-glutamate--2,6-diaminopimelate ligase</fullName>
        <ecNumber evidence="11">6.3.2.13</ecNumber>
    </recommendedName>
    <alternativeName>
        <fullName evidence="11">Meso-A2pm-adding enzyme</fullName>
    </alternativeName>
    <alternativeName>
        <fullName evidence="11">Meso-diaminopimelate-adding enzyme</fullName>
    </alternativeName>
    <alternativeName>
        <fullName evidence="11">UDP-MurNAc-L-Ala-D-Glu:meso-diaminopimelate ligase</fullName>
    </alternativeName>
    <alternativeName>
        <fullName evidence="11">UDP-MurNAc-tripeptide synthetase</fullName>
    </alternativeName>
    <alternativeName>
        <fullName evidence="11">UDP-N-acetylmuramyl-tripeptide synthetase</fullName>
    </alternativeName>
</protein>
<feature type="binding site" evidence="11">
    <location>
        <position position="184"/>
    </location>
    <ligand>
        <name>UDP-N-acetyl-alpha-D-muramoyl-L-alanyl-D-glutamate</name>
        <dbReference type="ChEBI" id="CHEBI:83900"/>
    </ligand>
</feature>
<keyword evidence="5 11" id="KW-0547">Nucleotide-binding</keyword>
<dbReference type="InterPro" id="IPR013221">
    <property type="entry name" value="Mur_ligase_cen"/>
</dbReference>
<dbReference type="Pfam" id="PF08245">
    <property type="entry name" value="Mur_ligase_M"/>
    <property type="match status" value="1"/>
</dbReference>
<keyword evidence="11" id="KW-0460">Magnesium</keyword>
<keyword evidence="9 11" id="KW-0131">Cell cycle</keyword>
<feature type="domain" description="Mur ligase N-terminal catalytic" evidence="13">
    <location>
        <begin position="23"/>
        <end position="100"/>
    </location>
</feature>
<dbReference type="NCBIfam" id="NF001126">
    <property type="entry name" value="PRK00139.1-4"/>
    <property type="match status" value="1"/>
</dbReference>
<evidence type="ECO:0000256" key="5">
    <source>
        <dbReference type="ARBA" id="ARBA00022741"/>
    </source>
</evidence>
<keyword evidence="10 11" id="KW-0961">Cell wall biogenesis/degradation</keyword>
<dbReference type="InterPro" id="IPR036615">
    <property type="entry name" value="Mur_ligase_C_dom_sf"/>
</dbReference>
<comment type="subcellular location">
    <subcellularLocation>
        <location evidence="11 12">Cytoplasm</location>
    </subcellularLocation>
</comment>
<keyword evidence="6 11" id="KW-0067">ATP-binding</keyword>
<feature type="domain" description="Mur ligase central" evidence="15">
    <location>
        <begin position="113"/>
        <end position="314"/>
    </location>
</feature>
<keyword evidence="17" id="KW-1185">Reference proteome</keyword>